<proteinExistence type="predicted"/>
<gene>
    <name evidence="2" type="ORF">L873DRAFT_162386</name>
</gene>
<dbReference type="EMBL" id="ML120362">
    <property type="protein sequence ID" value="RPB03439.1"/>
    <property type="molecule type" value="Genomic_DNA"/>
</dbReference>
<accession>A0A3N4K250</accession>
<keyword evidence="1" id="KW-0472">Membrane</keyword>
<feature type="transmembrane region" description="Helical" evidence="1">
    <location>
        <begin position="135"/>
        <end position="155"/>
    </location>
</feature>
<sequence>MCPRRYFYTVLDVAGYCGQIIVEQEADTVTDSTVEVGAGADIRDCARVRGTRGRSSLAGVEEAGKEVRSGLSSGAVGGRVEVLEGDGEGVRMTSSLEGVVASVMIGLEVAMVCSATSATVGSAMIGLLMVTGPSLAVSGMIGLMIATGSSLAVSGMIESVMVTGSSLAVSGTGAGVGRMSTFAMVAWGIGVSGMMVSERIVAGTTVSVIVRSGIVVLRD</sequence>
<organism evidence="2 3">
    <name type="scientific">Choiromyces venosus 120613-1</name>
    <dbReference type="NCBI Taxonomy" id="1336337"/>
    <lineage>
        <taxon>Eukaryota</taxon>
        <taxon>Fungi</taxon>
        <taxon>Dikarya</taxon>
        <taxon>Ascomycota</taxon>
        <taxon>Pezizomycotina</taxon>
        <taxon>Pezizomycetes</taxon>
        <taxon>Pezizales</taxon>
        <taxon>Tuberaceae</taxon>
        <taxon>Choiromyces</taxon>
    </lineage>
</organism>
<reference evidence="2 3" key="1">
    <citation type="journal article" date="2018" name="Nat. Ecol. Evol.">
        <title>Pezizomycetes genomes reveal the molecular basis of ectomycorrhizal truffle lifestyle.</title>
        <authorList>
            <person name="Murat C."/>
            <person name="Payen T."/>
            <person name="Noel B."/>
            <person name="Kuo A."/>
            <person name="Morin E."/>
            <person name="Chen J."/>
            <person name="Kohler A."/>
            <person name="Krizsan K."/>
            <person name="Balestrini R."/>
            <person name="Da Silva C."/>
            <person name="Montanini B."/>
            <person name="Hainaut M."/>
            <person name="Levati E."/>
            <person name="Barry K.W."/>
            <person name="Belfiori B."/>
            <person name="Cichocki N."/>
            <person name="Clum A."/>
            <person name="Dockter R.B."/>
            <person name="Fauchery L."/>
            <person name="Guy J."/>
            <person name="Iotti M."/>
            <person name="Le Tacon F."/>
            <person name="Lindquist E.A."/>
            <person name="Lipzen A."/>
            <person name="Malagnac F."/>
            <person name="Mello A."/>
            <person name="Molinier V."/>
            <person name="Miyauchi S."/>
            <person name="Poulain J."/>
            <person name="Riccioni C."/>
            <person name="Rubini A."/>
            <person name="Sitrit Y."/>
            <person name="Splivallo R."/>
            <person name="Traeger S."/>
            <person name="Wang M."/>
            <person name="Zifcakova L."/>
            <person name="Wipf D."/>
            <person name="Zambonelli A."/>
            <person name="Paolocci F."/>
            <person name="Nowrousian M."/>
            <person name="Ottonello S."/>
            <person name="Baldrian P."/>
            <person name="Spatafora J.W."/>
            <person name="Henrissat B."/>
            <person name="Nagy L.G."/>
            <person name="Aury J.M."/>
            <person name="Wincker P."/>
            <person name="Grigoriev I.V."/>
            <person name="Bonfante P."/>
            <person name="Martin F.M."/>
        </authorList>
    </citation>
    <scope>NUCLEOTIDE SEQUENCE [LARGE SCALE GENOMIC DNA]</scope>
    <source>
        <strain evidence="2 3">120613-1</strain>
    </source>
</reference>
<keyword evidence="3" id="KW-1185">Reference proteome</keyword>
<dbReference type="AlphaFoldDB" id="A0A3N4K250"/>
<evidence type="ECO:0000256" key="1">
    <source>
        <dbReference type="SAM" id="Phobius"/>
    </source>
</evidence>
<dbReference type="Proteomes" id="UP000276215">
    <property type="component" value="Unassembled WGS sequence"/>
</dbReference>
<evidence type="ECO:0000313" key="3">
    <source>
        <dbReference type="Proteomes" id="UP000276215"/>
    </source>
</evidence>
<name>A0A3N4K250_9PEZI</name>
<feature type="transmembrane region" description="Helical" evidence="1">
    <location>
        <begin position="167"/>
        <end position="188"/>
    </location>
</feature>
<keyword evidence="1" id="KW-1133">Transmembrane helix</keyword>
<protein>
    <submittedName>
        <fullName evidence="2">Uncharacterized protein</fullName>
    </submittedName>
</protein>
<keyword evidence="1" id="KW-0812">Transmembrane</keyword>
<evidence type="ECO:0000313" key="2">
    <source>
        <dbReference type="EMBL" id="RPB03439.1"/>
    </source>
</evidence>